<dbReference type="PROSITE" id="PS50005">
    <property type="entry name" value="TPR"/>
    <property type="match status" value="1"/>
</dbReference>
<gene>
    <name evidence="2" type="ORF">H8700_00690</name>
</gene>
<dbReference type="SMART" id="SM00028">
    <property type="entry name" value="TPR"/>
    <property type="match status" value="2"/>
</dbReference>
<keyword evidence="3" id="KW-1185">Reference proteome</keyword>
<dbReference type="InterPro" id="IPR019734">
    <property type="entry name" value="TPR_rpt"/>
</dbReference>
<dbReference type="EMBL" id="JACRSW010000001">
    <property type="protein sequence ID" value="MBC8556240.1"/>
    <property type="molecule type" value="Genomic_DNA"/>
</dbReference>
<dbReference type="InterPro" id="IPR011990">
    <property type="entry name" value="TPR-like_helical_dom_sf"/>
</dbReference>
<name>A0ABR7MR20_9FIRM</name>
<keyword evidence="1" id="KW-0802">TPR repeat</keyword>
<comment type="caution">
    <text evidence="2">The sequence shown here is derived from an EMBL/GenBank/DDBJ whole genome shotgun (WGS) entry which is preliminary data.</text>
</comment>
<sequence length="278" mass="32976">MGKLIQCSSPLALTPYHFRLTDTNVYSMEEVCYYIWHNIYMIQEEVFDREFVMWIEKELHMEETSHKLACLIQDHKNLRDIVVTICCSCDYYDEEEINALIRLMDEIEQMPAYARKKHKGDTYLACHSYEKALEEYEKVFESDEVLHAEKEAYGSIFHNMGVAYSNLAEFRKAAEYFLKAYEQNKKDASLSQGLFALRLSKDVEGYKKALVDFDVSPEKQLQWEKEYTQVISQSSQCREALKIEKLRNVMKSGNVAEYYDKVHKYVLDWKNEYRKQIV</sequence>
<organism evidence="2 3">
    <name type="scientific">Jutongia hominis</name>
    <dbReference type="NCBI Taxonomy" id="2763664"/>
    <lineage>
        <taxon>Bacteria</taxon>
        <taxon>Bacillati</taxon>
        <taxon>Bacillota</taxon>
        <taxon>Clostridia</taxon>
        <taxon>Lachnospirales</taxon>
        <taxon>Lachnospiraceae</taxon>
        <taxon>Jutongia</taxon>
    </lineage>
</organism>
<accession>A0ABR7MR20</accession>
<dbReference type="SUPFAM" id="SSF48452">
    <property type="entry name" value="TPR-like"/>
    <property type="match status" value="1"/>
</dbReference>
<dbReference type="Proteomes" id="UP000637513">
    <property type="component" value="Unassembled WGS sequence"/>
</dbReference>
<reference evidence="2 3" key="1">
    <citation type="submission" date="2020-08" db="EMBL/GenBank/DDBJ databases">
        <title>Genome public.</title>
        <authorList>
            <person name="Liu C."/>
            <person name="Sun Q."/>
        </authorList>
    </citation>
    <scope>NUCLEOTIDE SEQUENCE [LARGE SCALE GENOMIC DNA]</scope>
    <source>
        <strain evidence="2 3">BX3</strain>
    </source>
</reference>
<evidence type="ECO:0000313" key="2">
    <source>
        <dbReference type="EMBL" id="MBC8556240.1"/>
    </source>
</evidence>
<evidence type="ECO:0000256" key="1">
    <source>
        <dbReference type="PROSITE-ProRule" id="PRU00339"/>
    </source>
</evidence>
<feature type="repeat" description="TPR" evidence="1">
    <location>
        <begin position="154"/>
        <end position="187"/>
    </location>
</feature>
<protein>
    <submittedName>
        <fullName evidence="2">Tetratricopeptide repeat protein</fullName>
    </submittedName>
</protein>
<dbReference type="RefSeq" id="WP_249302223.1">
    <property type="nucleotide sequence ID" value="NZ_JACRSW010000001.1"/>
</dbReference>
<dbReference type="Gene3D" id="1.25.40.10">
    <property type="entry name" value="Tetratricopeptide repeat domain"/>
    <property type="match status" value="1"/>
</dbReference>
<evidence type="ECO:0000313" key="3">
    <source>
        <dbReference type="Proteomes" id="UP000637513"/>
    </source>
</evidence>
<proteinExistence type="predicted"/>
<dbReference type="Pfam" id="PF13181">
    <property type="entry name" value="TPR_8"/>
    <property type="match status" value="1"/>
</dbReference>